<feature type="transmembrane region" description="Helical" evidence="1">
    <location>
        <begin position="108"/>
        <end position="129"/>
    </location>
</feature>
<dbReference type="PROSITE" id="PS51257">
    <property type="entry name" value="PROKAR_LIPOPROTEIN"/>
    <property type="match status" value="1"/>
</dbReference>
<dbReference type="RefSeq" id="WP_093921165.1">
    <property type="nucleotide sequence ID" value="NZ_FONW01000012.1"/>
</dbReference>
<dbReference type="Proteomes" id="UP000198964">
    <property type="component" value="Unassembled WGS sequence"/>
</dbReference>
<dbReference type="Pfam" id="PF02592">
    <property type="entry name" value="Vut_1"/>
    <property type="match status" value="1"/>
</dbReference>
<keyword evidence="1" id="KW-0812">Transmembrane</keyword>
<evidence type="ECO:0000313" key="2">
    <source>
        <dbReference type="EMBL" id="SFF66003.1"/>
    </source>
</evidence>
<comment type="subcellular location">
    <subcellularLocation>
        <location evidence="1">Cell membrane</location>
        <topology evidence="1">Multi-pass membrane protein</topology>
    </subcellularLocation>
</comment>
<comment type="similarity">
    <text evidence="1">Belongs to the vitamin uptake transporter (VUT/ECF) (TC 2.A.88) family. Q precursor transporter subfamily.</text>
</comment>
<organism evidence="2 3">
    <name type="scientific">Sunxiuqinia elliptica</name>
    <dbReference type="NCBI Taxonomy" id="655355"/>
    <lineage>
        <taxon>Bacteria</taxon>
        <taxon>Pseudomonadati</taxon>
        <taxon>Bacteroidota</taxon>
        <taxon>Bacteroidia</taxon>
        <taxon>Marinilabiliales</taxon>
        <taxon>Prolixibacteraceae</taxon>
        <taxon>Sunxiuqinia</taxon>
    </lineage>
</organism>
<gene>
    <name evidence="2" type="ORF">SAMN05216283_11222</name>
</gene>
<comment type="function">
    <text evidence="1">Involved in the import of queuosine (Q) precursors, required for Q precursor salvage.</text>
</comment>
<keyword evidence="1" id="KW-1133">Transmembrane helix</keyword>
<dbReference type="GO" id="GO:0022857">
    <property type="term" value="F:transmembrane transporter activity"/>
    <property type="evidence" value="ECO:0007669"/>
    <property type="project" value="UniProtKB-UniRule"/>
</dbReference>
<dbReference type="HAMAP" id="MF_02088">
    <property type="entry name" value="Q_prec_transport"/>
    <property type="match status" value="1"/>
</dbReference>
<dbReference type="EMBL" id="FONW01000012">
    <property type="protein sequence ID" value="SFF66003.1"/>
    <property type="molecule type" value="Genomic_DNA"/>
</dbReference>
<sequence length="226" mass="24769">MRTKVSVLFLLTGVLFAACLLISNLLASKIIQIGPWSAPAGVLIFPLAYIINDVIAEVWGYAKARLIIWAGFAVNLMAVVFFMLAIYFPAAPFYEHQAAFQTILGSSVRIVIASLMAYLMGSFLNAFLMSKLKVMSEGRGFSFRAIASTLVGEGADSLVFITIAFVGIFPLKVILGMIVTQALLKTAYEVAVLPLTIWVVNKVKQIEGEDAFDNEISYNPFRLKQV</sequence>
<keyword evidence="3" id="KW-1185">Reference proteome</keyword>
<dbReference type="STRING" id="655355.SAMN05216283_11222"/>
<accession>A0A1I2KHP4</accession>
<evidence type="ECO:0000256" key="1">
    <source>
        <dbReference type="HAMAP-Rule" id="MF_02088"/>
    </source>
</evidence>
<evidence type="ECO:0000313" key="3">
    <source>
        <dbReference type="Proteomes" id="UP000198964"/>
    </source>
</evidence>
<dbReference type="InterPro" id="IPR003744">
    <property type="entry name" value="YhhQ"/>
</dbReference>
<proteinExistence type="inferred from homology"/>
<protein>
    <recommendedName>
        <fullName evidence="1">Probable queuosine precursor transporter</fullName>
        <shortName evidence="1">Q precursor transporter</shortName>
    </recommendedName>
</protein>
<keyword evidence="1" id="KW-1003">Cell membrane</keyword>
<reference evidence="2 3" key="1">
    <citation type="submission" date="2016-10" db="EMBL/GenBank/DDBJ databases">
        <authorList>
            <person name="de Groot N.N."/>
        </authorList>
    </citation>
    <scope>NUCLEOTIDE SEQUENCE [LARGE SCALE GENOMIC DNA]</scope>
    <source>
        <strain evidence="2 3">CGMCC 1.9156</strain>
    </source>
</reference>
<keyword evidence="1" id="KW-0813">Transport</keyword>
<feature type="transmembrane region" description="Helical" evidence="1">
    <location>
        <begin position="37"/>
        <end position="59"/>
    </location>
</feature>
<name>A0A1I2KHP4_9BACT</name>
<dbReference type="AlphaFoldDB" id="A0A1I2KHP4"/>
<dbReference type="PANTHER" id="PTHR34300">
    <property type="entry name" value="QUEUOSINE PRECURSOR TRANSPORTER-RELATED"/>
    <property type="match status" value="1"/>
</dbReference>
<dbReference type="NCBIfam" id="TIGR00697">
    <property type="entry name" value="queuosine precursor transporter"/>
    <property type="match status" value="1"/>
</dbReference>
<dbReference type="PANTHER" id="PTHR34300:SF2">
    <property type="entry name" value="QUEUOSINE PRECURSOR TRANSPORTER-RELATED"/>
    <property type="match status" value="1"/>
</dbReference>
<keyword evidence="1" id="KW-0472">Membrane</keyword>
<feature type="transmembrane region" description="Helical" evidence="1">
    <location>
        <begin position="141"/>
        <end position="168"/>
    </location>
</feature>
<feature type="transmembrane region" description="Helical" evidence="1">
    <location>
        <begin position="66"/>
        <end position="88"/>
    </location>
</feature>
<dbReference type="GO" id="GO:0005886">
    <property type="term" value="C:plasma membrane"/>
    <property type="evidence" value="ECO:0007669"/>
    <property type="project" value="UniProtKB-SubCell"/>
</dbReference>